<evidence type="ECO:0000256" key="4">
    <source>
        <dbReference type="ARBA" id="ARBA00022776"/>
    </source>
</evidence>
<accession>A0A3P7UP30</accession>
<dbReference type="Pfam" id="PF00400">
    <property type="entry name" value="WD40"/>
    <property type="match status" value="2"/>
</dbReference>
<dbReference type="GO" id="GO:0051301">
    <property type="term" value="P:cell division"/>
    <property type="evidence" value="ECO:0007669"/>
    <property type="project" value="UniProtKB-KW"/>
</dbReference>
<dbReference type="EMBL" id="UZAH01003119">
    <property type="protein sequence ID" value="VDO23817.1"/>
    <property type="molecule type" value="Genomic_DNA"/>
</dbReference>
<dbReference type="InterPro" id="IPR001680">
    <property type="entry name" value="WD40_rpt"/>
</dbReference>
<dbReference type="PROSITE" id="PS50294">
    <property type="entry name" value="WD_REPEATS_REGION"/>
    <property type="match status" value="1"/>
</dbReference>
<evidence type="ECO:0000256" key="2">
    <source>
        <dbReference type="ARBA" id="ARBA00022618"/>
    </source>
</evidence>
<dbReference type="Gene3D" id="2.130.10.10">
    <property type="entry name" value="YVTN repeat-like/Quinoprotein amine dehydrogenase"/>
    <property type="match status" value="1"/>
</dbReference>
<keyword evidence="5" id="KW-0131">Cell cycle</keyword>
<organism evidence="7">
    <name type="scientific">Heligmosomoides polygyrus</name>
    <name type="common">Parasitic roundworm</name>
    <dbReference type="NCBI Taxonomy" id="6339"/>
    <lineage>
        <taxon>Eukaryota</taxon>
        <taxon>Metazoa</taxon>
        <taxon>Ecdysozoa</taxon>
        <taxon>Nematoda</taxon>
        <taxon>Chromadorea</taxon>
        <taxon>Rhabditida</taxon>
        <taxon>Rhabditina</taxon>
        <taxon>Rhabditomorpha</taxon>
        <taxon>Strongyloidea</taxon>
        <taxon>Heligmosomidae</taxon>
        <taxon>Heligmosomoides</taxon>
    </lineage>
</organism>
<evidence type="ECO:0000256" key="3">
    <source>
        <dbReference type="ARBA" id="ARBA00022737"/>
    </source>
</evidence>
<dbReference type="GO" id="GO:0010997">
    <property type="term" value="F:anaphase-promoting complex binding"/>
    <property type="evidence" value="ECO:0007669"/>
    <property type="project" value="InterPro"/>
</dbReference>
<dbReference type="GO" id="GO:0005680">
    <property type="term" value="C:anaphase-promoting complex"/>
    <property type="evidence" value="ECO:0007669"/>
    <property type="project" value="TreeGrafter"/>
</dbReference>
<dbReference type="GO" id="GO:0031145">
    <property type="term" value="P:anaphase-promoting complex-dependent catabolic process"/>
    <property type="evidence" value="ECO:0007669"/>
    <property type="project" value="TreeGrafter"/>
</dbReference>
<gene>
    <name evidence="7" type="ORF">HPBE_LOCUS2230</name>
</gene>
<name>A0A3P7UP30_HELPZ</name>
<evidence type="ECO:0000313" key="7">
    <source>
        <dbReference type="EMBL" id="VDO23817.1"/>
    </source>
</evidence>
<evidence type="ECO:0000256" key="5">
    <source>
        <dbReference type="ARBA" id="ARBA00023306"/>
    </source>
</evidence>
<keyword evidence="1 6" id="KW-0853">WD repeat</keyword>
<dbReference type="InterPro" id="IPR036322">
    <property type="entry name" value="WD40_repeat_dom_sf"/>
</dbReference>
<reference evidence="7" key="1">
    <citation type="submission" date="2018-11" db="EMBL/GenBank/DDBJ databases">
        <authorList>
            <consortium name="Pathogen Informatics"/>
        </authorList>
    </citation>
    <scope>NUCLEOTIDE SEQUENCE [LARGE SCALE GENOMIC DNA]</scope>
</reference>
<evidence type="ECO:0000256" key="1">
    <source>
        <dbReference type="ARBA" id="ARBA00022574"/>
    </source>
</evidence>
<feature type="repeat" description="WD" evidence="6">
    <location>
        <begin position="1"/>
        <end position="23"/>
    </location>
</feature>
<protein>
    <submittedName>
        <fullName evidence="7">Uncharacterized protein</fullName>
    </submittedName>
</protein>
<keyword evidence="4" id="KW-0498">Mitosis</keyword>
<keyword evidence="2" id="KW-0132">Cell division</keyword>
<keyword evidence="3" id="KW-0677">Repeat</keyword>
<dbReference type="PANTHER" id="PTHR19918">
    <property type="entry name" value="CELL DIVISION CYCLE 20 CDC20 FIZZY -RELATED"/>
    <property type="match status" value="1"/>
</dbReference>
<dbReference type="AlphaFoldDB" id="A0A3P7UP30"/>
<evidence type="ECO:0000256" key="6">
    <source>
        <dbReference type="PROSITE-ProRule" id="PRU00221"/>
    </source>
</evidence>
<dbReference type="InterPro" id="IPR015943">
    <property type="entry name" value="WD40/YVTN_repeat-like_dom_sf"/>
</dbReference>
<dbReference type="OrthoDB" id="10263272at2759"/>
<dbReference type="SUPFAM" id="SSF50978">
    <property type="entry name" value="WD40 repeat-like"/>
    <property type="match status" value="1"/>
</dbReference>
<dbReference type="PROSITE" id="PS50082">
    <property type="entry name" value="WD_REPEATS_2"/>
    <property type="match status" value="1"/>
</dbReference>
<dbReference type="InterPro" id="IPR033010">
    <property type="entry name" value="Cdc20/Fizzy"/>
</dbReference>
<dbReference type="GO" id="GO:1905786">
    <property type="term" value="P:positive regulation of anaphase-promoting complex-dependent catabolic process"/>
    <property type="evidence" value="ECO:0007669"/>
    <property type="project" value="TreeGrafter"/>
</dbReference>
<proteinExistence type="predicted"/>
<dbReference type="PANTHER" id="PTHR19918:SF8">
    <property type="entry name" value="FI02843P"/>
    <property type="match status" value="1"/>
</dbReference>
<sequence>MHWSHNQTKLASGSGDNTVRVWDESRLGSNTSESLFVLDEHVGSVRAVQFCNFKSSLLATGGGMQCKTIKMWNVNSGQLLKSIDTGSVNGIVFNSDYKEMMSAHACGKLVIWKHPNYTEVAKLSG</sequence>
<dbReference type="SMART" id="SM00320">
    <property type="entry name" value="WD40"/>
    <property type="match status" value="3"/>
</dbReference>
<dbReference type="GO" id="GO:1990757">
    <property type="term" value="F:ubiquitin ligase activator activity"/>
    <property type="evidence" value="ECO:0007669"/>
    <property type="project" value="TreeGrafter"/>
</dbReference>